<evidence type="ECO:0000259" key="7">
    <source>
        <dbReference type="PROSITE" id="PS51898"/>
    </source>
</evidence>
<dbReference type="Gene3D" id="3.30.160.390">
    <property type="entry name" value="Integrase, DNA-binding domain"/>
    <property type="match status" value="1"/>
</dbReference>
<evidence type="ECO:0000256" key="6">
    <source>
        <dbReference type="SAM" id="MobiDB-lite"/>
    </source>
</evidence>
<dbReference type="GO" id="GO:0006310">
    <property type="term" value="P:DNA recombination"/>
    <property type="evidence" value="ECO:0007669"/>
    <property type="project" value="UniProtKB-KW"/>
</dbReference>
<sequence length="418" mass="47732">MKQHLTERAVKAMVPAIDRDVLVYDDEVTGFGVFILRSGKRGFFLRYRIAGRERRFTIGAWPTWSVTAAREEAKRLKREVDAGNDPLGKRIEQRNAPTMSDLIDRYLKEHAVNLAPRSFSDRTSLLRKLVEPEWGARKVAEITPEDVDRLLAKIAKGRPRPRKERPKYKRRQAMAKPRPTPIRANRVGEILRKMFNLAIRWQMRPDNPVVGFARYPEIPRDRFLSADEIKRLADVLAEHPNRRCANVIRLILLTGARRGEAMNARWEQFDLENGIWTKPAATTKQRRLHRAPLSRAAVELLRAIRASVPADCPWVFPGEIKGNPLREMQTFWEGVRAKAKLGDARIHDLRHTFASLLVSGGMTLPMVGWLLGHTQAQTTLRYAHLYDDPLRAGLDQVGEVLRPKLRLVEGPTLTGDAA</sequence>
<dbReference type="PANTHER" id="PTHR30629">
    <property type="entry name" value="PROPHAGE INTEGRASE"/>
    <property type="match status" value="1"/>
</dbReference>
<dbReference type="InterPro" id="IPR025166">
    <property type="entry name" value="Integrase_DNA_bind_dom"/>
</dbReference>
<dbReference type="GO" id="GO:0015074">
    <property type="term" value="P:DNA integration"/>
    <property type="evidence" value="ECO:0007669"/>
    <property type="project" value="UniProtKB-KW"/>
</dbReference>
<feature type="domain" description="Tyr recombinase" evidence="7">
    <location>
        <begin position="219"/>
        <end position="395"/>
    </location>
</feature>
<dbReference type="InterPro" id="IPR010998">
    <property type="entry name" value="Integrase_recombinase_N"/>
</dbReference>
<dbReference type="KEGG" id="cdq:BOQ54_04925"/>
<feature type="compositionally biased region" description="Basic residues" evidence="6">
    <location>
        <begin position="158"/>
        <end position="173"/>
    </location>
</feature>
<evidence type="ECO:0000256" key="4">
    <source>
        <dbReference type="ARBA" id="ARBA00023172"/>
    </source>
</evidence>
<protein>
    <submittedName>
        <fullName evidence="9">Integrase</fullName>
    </submittedName>
</protein>
<dbReference type="SUPFAM" id="SSF56349">
    <property type="entry name" value="DNA breaking-rejoining enzymes"/>
    <property type="match status" value="1"/>
</dbReference>
<dbReference type="InterPro" id="IPR002104">
    <property type="entry name" value="Integrase_catalytic"/>
</dbReference>
<dbReference type="InterPro" id="IPR038488">
    <property type="entry name" value="Integrase_DNA-bd_sf"/>
</dbReference>
<evidence type="ECO:0000256" key="5">
    <source>
        <dbReference type="PROSITE-ProRule" id="PRU01248"/>
    </source>
</evidence>
<dbReference type="Pfam" id="PF13356">
    <property type="entry name" value="Arm-DNA-bind_3"/>
    <property type="match status" value="1"/>
</dbReference>
<dbReference type="GO" id="GO:0003677">
    <property type="term" value="F:DNA binding"/>
    <property type="evidence" value="ECO:0007669"/>
    <property type="project" value="UniProtKB-UniRule"/>
</dbReference>
<keyword evidence="2" id="KW-0229">DNA integration</keyword>
<keyword evidence="4" id="KW-0233">DNA recombination</keyword>
<dbReference type="InterPro" id="IPR011010">
    <property type="entry name" value="DNA_brk_join_enz"/>
</dbReference>
<dbReference type="AlphaFoldDB" id="A0AAC9JMZ4"/>
<reference evidence="9 10" key="1">
    <citation type="submission" date="2016-11" db="EMBL/GenBank/DDBJ databases">
        <title>Complete genome sequence of the aerobically denitrifying bacterium Chelatococcus daeguensis TAD1.</title>
        <authorList>
            <person name="Yang Y."/>
            <person name="Huang S."/>
            <person name="Lin E."/>
        </authorList>
    </citation>
    <scope>NUCLEOTIDE SEQUENCE [LARGE SCALE GENOMIC DNA]</scope>
    <source>
        <strain evidence="9 10">TAD1</strain>
    </source>
</reference>
<dbReference type="InterPro" id="IPR044068">
    <property type="entry name" value="CB"/>
</dbReference>
<evidence type="ECO:0000256" key="1">
    <source>
        <dbReference type="ARBA" id="ARBA00008857"/>
    </source>
</evidence>
<evidence type="ECO:0000313" key="10">
    <source>
        <dbReference type="Proteomes" id="UP000182703"/>
    </source>
</evidence>
<evidence type="ECO:0000256" key="3">
    <source>
        <dbReference type="ARBA" id="ARBA00023125"/>
    </source>
</evidence>
<name>A0AAC9JMZ4_9HYPH</name>
<proteinExistence type="inferred from homology"/>
<organism evidence="9 10">
    <name type="scientific">Chelatococcus daeguensis</name>
    <dbReference type="NCBI Taxonomy" id="444444"/>
    <lineage>
        <taxon>Bacteria</taxon>
        <taxon>Pseudomonadati</taxon>
        <taxon>Pseudomonadota</taxon>
        <taxon>Alphaproteobacteria</taxon>
        <taxon>Hyphomicrobiales</taxon>
        <taxon>Chelatococcaceae</taxon>
        <taxon>Chelatococcus</taxon>
    </lineage>
</organism>
<evidence type="ECO:0000313" key="9">
    <source>
        <dbReference type="EMBL" id="APF36747.1"/>
    </source>
</evidence>
<dbReference type="EMBL" id="CP018095">
    <property type="protein sequence ID" value="APF36747.1"/>
    <property type="molecule type" value="Genomic_DNA"/>
</dbReference>
<gene>
    <name evidence="9" type="ORF">BOQ54_04925</name>
</gene>
<feature type="region of interest" description="Disordered" evidence="6">
    <location>
        <begin position="158"/>
        <end position="177"/>
    </location>
</feature>
<dbReference type="PROSITE" id="PS51900">
    <property type="entry name" value="CB"/>
    <property type="match status" value="1"/>
</dbReference>
<comment type="similarity">
    <text evidence="1">Belongs to the 'phage' integrase family.</text>
</comment>
<dbReference type="Pfam" id="PF00589">
    <property type="entry name" value="Phage_integrase"/>
    <property type="match status" value="1"/>
</dbReference>
<dbReference type="InterPro" id="IPR050808">
    <property type="entry name" value="Phage_Integrase"/>
</dbReference>
<dbReference type="PANTHER" id="PTHR30629:SF2">
    <property type="entry name" value="PROPHAGE INTEGRASE INTS-RELATED"/>
    <property type="match status" value="1"/>
</dbReference>
<evidence type="ECO:0000259" key="8">
    <source>
        <dbReference type="PROSITE" id="PS51900"/>
    </source>
</evidence>
<dbReference type="Proteomes" id="UP000182703">
    <property type="component" value="Chromosome"/>
</dbReference>
<keyword evidence="10" id="KW-1185">Reference proteome</keyword>
<dbReference type="Gene3D" id="1.10.443.10">
    <property type="entry name" value="Intergrase catalytic core"/>
    <property type="match status" value="1"/>
</dbReference>
<feature type="domain" description="Core-binding (CB)" evidence="8">
    <location>
        <begin position="97"/>
        <end position="199"/>
    </location>
</feature>
<accession>A0AAC9JMZ4</accession>
<dbReference type="InterPro" id="IPR013762">
    <property type="entry name" value="Integrase-like_cat_sf"/>
</dbReference>
<keyword evidence="3 5" id="KW-0238">DNA-binding</keyword>
<dbReference type="PROSITE" id="PS51898">
    <property type="entry name" value="TYR_RECOMBINASE"/>
    <property type="match status" value="1"/>
</dbReference>
<dbReference type="RefSeq" id="WP_071923427.1">
    <property type="nucleotide sequence ID" value="NZ_CP018095.1"/>
</dbReference>
<dbReference type="CDD" id="cd00796">
    <property type="entry name" value="INT_Rci_Hp1_C"/>
    <property type="match status" value="1"/>
</dbReference>
<evidence type="ECO:0000256" key="2">
    <source>
        <dbReference type="ARBA" id="ARBA00022908"/>
    </source>
</evidence>
<dbReference type="Gene3D" id="1.10.150.130">
    <property type="match status" value="1"/>
</dbReference>